<name>A0AA40KNY6_9HYME</name>
<gene>
    <name evidence="2" type="ORF">K0M31_003819</name>
</gene>
<evidence type="ECO:0000313" key="3">
    <source>
        <dbReference type="Proteomes" id="UP001177670"/>
    </source>
</evidence>
<dbReference type="Proteomes" id="UP001177670">
    <property type="component" value="Unassembled WGS sequence"/>
</dbReference>
<evidence type="ECO:0000256" key="1">
    <source>
        <dbReference type="SAM" id="MobiDB-lite"/>
    </source>
</evidence>
<evidence type="ECO:0000313" key="2">
    <source>
        <dbReference type="EMBL" id="KAK1127275.1"/>
    </source>
</evidence>
<feature type="region of interest" description="Disordered" evidence="1">
    <location>
        <begin position="40"/>
        <end position="64"/>
    </location>
</feature>
<keyword evidence="3" id="KW-1185">Reference proteome</keyword>
<sequence length="64" mass="6769">MRDTASSTVLCQTRAEGKLDRAAESAELWQLRVRSDAAFAGNEDGHDDDADADADAARSNDGAT</sequence>
<comment type="caution">
    <text evidence="2">The sequence shown here is derived from an EMBL/GenBank/DDBJ whole genome shotgun (WGS) entry which is preliminary data.</text>
</comment>
<organism evidence="2 3">
    <name type="scientific">Melipona bicolor</name>
    <dbReference type="NCBI Taxonomy" id="60889"/>
    <lineage>
        <taxon>Eukaryota</taxon>
        <taxon>Metazoa</taxon>
        <taxon>Ecdysozoa</taxon>
        <taxon>Arthropoda</taxon>
        <taxon>Hexapoda</taxon>
        <taxon>Insecta</taxon>
        <taxon>Pterygota</taxon>
        <taxon>Neoptera</taxon>
        <taxon>Endopterygota</taxon>
        <taxon>Hymenoptera</taxon>
        <taxon>Apocrita</taxon>
        <taxon>Aculeata</taxon>
        <taxon>Apoidea</taxon>
        <taxon>Anthophila</taxon>
        <taxon>Apidae</taxon>
        <taxon>Melipona</taxon>
    </lineage>
</organism>
<dbReference type="AlphaFoldDB" id="A0AA40KNY6"/>
<proteinExistence type="predicted"/>
<reference evidence="2" key="1">
    <citation type="submission" date="2021-10" db="EMBL/GenBank/DDBJ databases">
        <title>Melipona bicolor Genome sequencing and assembly.</title>
        <authorList>
            <person name="Araujo N.S."/>
            <person name="Arias M.C."/>
        </authorList>
    </citation>
    <scope>NUCLEOTIDE SEQUENCE</scope>
    <source>
        <strain evidence="2">USP_2M_L1-L4_2017</strain>
        <tissue evidence="2">Whole body</tissue>
    </source>
</reference>
<accession>A0AA40KNY6</accession>
<feature type="compositionally biased region" description="Acidic residues" evidence="1">
    <location>
        <begin position="45"/>
        <end position="54"/>
    </location>
</feature>
<dbReference type="EMBL" id="JAHYIQ010000012">
    <property type="protein sequence ID" value="KAK1127275.1"/>
    <property type="molecule type" value="Genomic_DNA"/>
</dbReference>
<protein>
    <submittedName>
        <fullName evidence="2">Uncharacterized protein</fullName>
    </submittedName>
</protein>